<keyword evidence="1" id="KW-0808">Transferase</keyword>
<gene>
    <name evidence="3" type="ORF">GCM10023225_23310</name>
</gene>
<sequence length="154" mass="16164">MTPPQRRVVELPADGRAPSMARRRVQEVVEPVAVPGMADLAALLVSELVGNAVLHATPPATLTCTCGDSHVRLEVADSSPHPPHVGAAGLTDTGGRGMLLVDALSSRWGVEVTPDGKRVWVEIDLEDAAAYDRGDVIDLTADDAVPAHREHGTA</sequence>
<proteinExistence type="predicted"/>
<organism evidence="3 4">
    <name type="scientific">Kineococcus glutinatus</name>
    <dbReference type="NCBI Taxonomy" id="1070872"/>
    <lineage>
        <taxon>Bacteria</taxon>
        <taxon>Bacillati</taxon>
        <taxon>Actinomycetota</taxon>
        <taxon>Actinomycetes</taxon>
        <taxon>Kineosporiales</taxon>
        <taxon>Kineosporiaceae</taxon>
        <taxon>Kineococcus</taxon>
    </lineage>
</organism>
<dbReference type="InterPro" id="IPR036890">
    <property type="entry name" value="HATPase_C_sf"/>
</dbReference>
<dbReference type="Proteomes" id="UP001501195">
    <property type="component" value="Unassembled WGS sequence"/>
</dbReference>
<keyword evidence="1" id="KW-0418">Kinase</keyword>
<dbReference type="InterPro" id="IPR003594">
    <property type="entry name" value="HATPase_dom"/>
</dbReference>
<dbReference type="InterPro" id="IPR050267">
    <property type="entry name" value="Anti-sigma-factor_SerPK"/>
</dbReference>
<evidence type="ECO:0000259" key="2">
    <source>
        <dbReference type="Pfam" id="PF13581"/>
    </source>
</evidence>
<keyword evidence="1" id="KW-0723">Serine/threonine-protein kinase</keyword>
<evidence type="ECO:0000313" key="3">
    <source>
        <dbReference type="EMBL" id="GAA4983120.1"/>
    </source>
</evidence>
<feature type="domain" description="Histidine kinase/HSP90-like ATPase" evidence="2">
    <location>
        <begin position="21"/>
        <end position="121"/>
    </location>
</feature>
<protein>
    <recommendedName>
        <fullName evidence="2">Histidine kinase/HSP90-like ATPase domain-containing protein</fullName>
    </recommendedName>
</protein>
<dbReference type="CDD" id="cd16936">
    <property type="entry name" value="HATPase_RsbW-like"/>
    <property type="match status" value="1"/>
</dbReference>
<evidence type="ECO:0000256" key="1">
    <source>
        <dbReference type="ARBA" id="ARBA00022527"/>
    </source>
</evidence>
<evidence type="ECO:0000313" key="4">
    <source>
        <dbReference type="Proteomes" id="UP001501195"/>
    </source>
</evidence>
<dbReference type="PANTHER" id="PTHR35526">
    <property type="entry name" value="ANTI-SIGMA-F FACTOR RSBW-RELATED"/>
    <property type="match status" value="1"/>
</dbReference>
<comment type="caution">
    <text evidence="3">The sequence shown here is derived from an EMBL/GenBank/DDBJ whole genome shotgun (WGS) entry which is preliminary data.</text>
</comment>
<name>A0ABP9HZ55_9ACTN</name>
<dbReference type="EMBL" id="BAABIL010000349">
    <property type="protein sequence ID" value="GAA4983120.1"/>
    <property type="molecule type" value="Genomic_DNA"/>
</dbReference>
<reference evidence="4" key="1">
    <citation type="journal article" date="2019" name="Int. J. Syst. Evol. Microbiol.">
        <title>The Global Catalogue of Microorganisms (GCM) 10K type strain sequencing project: providing services to taxonomists for standard genome sequencing and annotation.</title>
        <authorList>
            <consortium name="The Broad Institute Genomics Platform"/>
            <consortium name="The Broad Institute Genome Sequencing Center for Infectious Disease"/>
            <person name="Wu L."/>
            <person name="Ma J."/>
        </authorList>
    </citation>
    <scope>NUCLEOTIDE SEQUENCE [LARGE SCALE GENOMIC DNA]</scope>
    <source>
        <strain evidence="4">JCM 18126</strain>
    </source>
</reference>
<dbReference type="SUPFAM" id="SSF55874">
    <property type="entry name" value="ATPase domain of HSP90 chaperone/DNA topoisomerase II/histidine kinase"/>
    <property type="match status" value="1"/>
</dbReference>
<dbReference type="Gene3D" id="3.30.565.10">
    <property type="entry name" value="Histidine kinase-like ATPase, C-terminal domain"/>
    <property type="match status" value="1"/>
</dbReference>
<dbReference type="RefSeq" id="WP_345712735.1">
    <property type="nucleotide sequence ID" value="NZ_BAABIL010000349.1"/>
</dbReference>
<accession>A0ABP9HZ55</accession>
<dbReference type="Pfam" id="PF13581">
    <property type="entry name" value="HATPase_c_2"/>
    <property type="match status" value="1"/>
</dbReference>
<keyword evidence="4" id="KW-1185">Reference proteome</keyword>
<dbReference type="PANTHER" id="PTHR35526:SF3">
    <property type="entry name" value="ANTI-SIGMA-F FACTOR RSBW"/>
    <property type="match status" value="1"/>
</dbReference>